<dbReference type="HOGENOM" id="CLU_024631_1_0_9"/>
<dbReference type="AlphaFoldDB" id="D4LB91"/>
<evidence type="ECO:0000259" key="5">
    <source>
        <dbReference type="Pfam" id="PF13476"/>
    </source>
</evidence>
<dbReference type="GeneID" id="83155480"/>
<evidence type="ECO:0000256" key="2">
    <source>
        <dbReference type="ARBA" id="ARBA00011322"/>
    </source>
</evidence>
<evidence type="ECO:0000313" key="7">
    <source>
        <dbReference type="Proteomes" id="UP000007054"/>
    </source>
</evidence>
<evidence type="ECO:0000313" key="6">
    <source>
        <dbReference type="EMBL" id="CBL16886.1"/>
    </source>
</evidence>
<reference evidence="6" key="1">
    <citation type="submission" date="2010-03" db="EMBL/GenBank/DDBJ databases">
        <title>The genome sequence of Ruminococcus sp. 18P13.</title>
        <authorList>
            <consortium name="metaHIT consortium -- http://www.metahit.eu/"/>
            <person name="Pajon A."/>
            <person name="Turner K."/>
            <person name="Parkhill J."/>
            <person name="Bernalier A."/>
        </authorList>
    </citation>
    <scope>NUCLEOTIDE SEQUENCE [LARGE SCALE GENOMIC DNA]</scope>
    <source>
        <strain evidence="6">Type strain: 18P13</strain>
    </source>
</reference>
<dbReference type="PANTHER" id="PTHR32114">
    <property type="entry name" value="ABC TRANSPORTER ABCH.3"/>
    <property type="match status" value="1"/>
</dbReference>
<dbReference type="GO" id="GO:0016887">
    <property type="term" value="F:ATP hydrolysis activity"/>
    <property type="evidence" value="ECO:0007669"/>
    <property type="project" value="InterPro"/>
</dbReference>
<feature type="coiled-coil region" evidence="4">
    <location>
        <begin position="401"/>
        <end position="455"/>
    </location>
</feature>
<dbReference type="RefSeq" id="WP_015557793.1">
    <property type="nucleotide sequence ID" value="NC_021039.1"/>
</dbReference>
<dbReference type="InterPro" id="IPR027417">
    <property type="entry name" value="P-loop_NTPase"/>
</dbReference>
<feature type="domain" description="Rad50/SbcC-type AAA" evidence="5">
    <location>
        <begin position="6"/>
        <end position="276"/>
    </location>
</feature>
<dbReference type="GO" id="GO:0006302">
    <property type="term" value="P:double-strand break repair"/>
    <property type="evidence" value="ECO:0007669"/>
    <property type="project" value="InterPro"/>
</dbReference>
<keyword evidence="7" id="KW-1185">Reference proteome</keyword>
<sequence length="660" mass="75425">MLIKTLRMENFRQFKGTTNVSFSVDPKQNVTVILGDNTFGKTTLLQAFNWCFYGIAKFDHNPDMLLNLEIASEMREGDKRIVEVEITVIHQDVEYVISRTQNYYFERGKAVGEREALAKVSYKQENGEMEPIKASQVKNMINTILPEDLSTYFFFDTERVSSISTRKDVAEAVKGLLGLAPIDNAVHHLGDRTKKTSVIGRLYGSMDLDGDSRAQDALNRIRIAREKRDAISAQIEECNSQINSYEAKKDQLETILRDNEESARLQREKEKLEKLLIAEKSNLDEKIALFFKEFSNGALAFFSQSLVRRTSEFLKEVKVDDKGVVDLTAPTILELLRRGRCICGAEITEGNDAYCHLKEELAYVPPENIGNTVRHYRDKLSNFSRSADTTYDSITNRYAEIHRLMDRIQDMEDDLQRISESIKDTENMAQYEADLLDTKKRLRELNAKKERLIRDDGSYKQTIDSCQKLYDSLVAVSGKNKQIMELISYAESVREWFATTYKEKEHDIREQLEDKVNDIFERMYHGHRRVAIDMRYQVSLLTTIADKEVAAGESEGSNRVKNFAFIAGLVALAKEKIIADSGEAGIPIPTEPYPLVMDAPFSNADETHTANISKVLPEVAEQVIMFVMQKDWNYAQPVMANKIGATYHLQKQSETYTVLN</sequence>
<dbReference type="STRING" id="213810.RUM_06770"/>
<dbReference type="SUPFAM" id="SSF52540">
    <property type="entry name" value="P-loop containing nucleoside triphosphate hydrolases"/>
    <property type="match status" value="1"/>
</dbReference>
<accession>D4LB91</accession>
<evidence type="ECO:0000256" key="4">
    <source>
        <dbReference type="SAM" id="Coils"/>
    </source>
</evidence>
<name>D4LB91_RUMC1</name>
<evidence type="ECO:0000256" key="3">
    <source>
        <dbReference type="ARBA" id="ARBA00013368"/>
    </source>
</evidence>
<proteinExistence type="inferred from homology"/>
<protein>
    <recommendedName>
        <fullName evidence="3">Nuclease SbcCD subunit C</fullName>
    </recommendedName>
</protein>
<dbReference type="Gene3D" id="3.40.50.300">
    <property type="entry name" value="P-loop containing nucleotide triphosphate hydrolases"/>
    <property type="match status" value="2"/>
</dbReference>
<dbReference type="PATRIC" id="fig|213810.4.peg.579"/>
<dbReference type="KEGG" id="rch:RUM_06770"/>
<gene>
    <name evidence="6" type="ordered locus">RUM_06770</name>
</gene>
<dbReference type="InterPro" id="IPR038729">
    <property type="entry name" value="Rad50/SbcC_AAA"/>
</dbReference>
<dbReference type="EMBL" id="FP929052">
    <property type="protein sequence ID" value="CBL16886.1"/>
    <property type="molecule type" value="Genomic_DNA"/>
</dbReference>
<organism evidence="6 7">
    <name type="scientific">Ruminococcus champanellensis (strain DSM 18848 / JCM 17042 / KCTC 15320 / 18P13)</name>
    <dbReference type="NCBI Taxonomy" id="213810"/>
    <lineage>
        <taxon>Bacteria</taxon>
        <taxon>Bacillati</taxon>
        <taxon>Bacillota</taxon>
        <taxon>Clostridia</taxon>
        <taxon>Eubacteriales</taxon>
        <taxon>Oscillospiraceae</taxon>
        <taxon>Ruminococcus</taxon>
    </lineage>
</organism>
<dbReference type="BioCyc" id="RCHA213810:RUM_RS03265-MONOMER"/>
<reference evidence="6" key="2">
    <citation type="submission" date="2010-03" db="EMBL/GenBank/DDBJ databases">
        <authorList>
            <person name="Pajon A."/>
        </authorList>
    </citation>
    <scope>NUCLEOTIDE SEQUENCE</scope>
    <source>
        <strain evidence="6">Type strain: 18P13</strain>
    </source>
</reference>
<comment type="similarity">
    <text evidence="1">Belongs to the SMC family. SbcC subfamily.</text>
</comment>
<comment type="subunit">
    <text evidence="2">Heterodimer of SbcC and SbcD.</text>
</comment>
<dbReference type="Proteomes" id="UP000007054">
    <property type="component" value="Chromosome"/>
</dbReference>
<evidence type="ECO:0000256" key="1">
    <source>
        <dbReference type="ARBA" id="ARBA00006930"/>
    </source>
</evidence>
<dbReference type="PANTHER" id="PTHR32114:SF2">
    <property type="entry name" value="ABC TRANSPORTER ABCH.3"/>
    <property type="match status" value="1"/>
</dbReference>
<keyword evidence="4" id="KW-0175">Coiled coil</keyword>
<feature type="coiled-coil region" evidence="4">
    <location>
        <begin position="214"/>
        <end position="282"/>
    </location>
</feature>
<dbReference type="Pfam" id="PF13476">
    <property type="entry name" value="AAA_23"/>
    <property type="match status" value="1"/>
</dbReference>